<dbReference type="PANTHER" id="PTHR43312">
    <property type="entry name" value="D-THREO-ALDOSE 1-DEHYDROGENASE"/>
    <property type="match status" value="1"/>
</dbReference>
<gene>
    <name evidence="2" type="ORF">PCC6912_26970</name>
</gene>
<dbReference type="RefSeq" id="WP_016875228.1">
    <property type="nucleotide sequence ID" value="NZ_AJLN01000104.1"/>
</dbReference>
<keyword evidence="3" id="KW-1185">Reference proteome</keyword>
<dbReference type="STRING" id="211165.GCA_000317285_04213"/>
<reference evidence="2 3" key="1">
    <citation type="journal article" date="2019" name="Genome Biol. Evol.">
        <title>Day and night: Metabolic profiles and evolutionary relationships of six axenic non-marine cyanobacteria.</title>
        <authorList>
            <person name="Will S.E."/>
            <person name="Henke P."/>
            <person name="Boedeker C."/>
            <person name="Huang S."/>
            <person name="Brinkmann H."/>
            <person name="Rohde M."/>
            <person name="Jarek M."/>
            <person name="Friedl T."/>
            <person name="Seufert S."/>
            <person name="Schumacher M."/>
            <person name="Overmann J."/>
            <person name="Neumann-Schaal M."/>
            <person name="Petersen J."/>
        </authorList>
    </citation>
    <scope>NUCLEOTIDE SEQUENCE [LARGE SCALE GENOMIC DNA]</scope>
    <source>
        <strain evidence="2 3">PCC 6912</strain>
    </source>
</reference>
<comment type="caution">
    <text evidence="2">The sequence shown here is derived from an EMBL/GenBank/DDBJ whole genome shotgun (WGS) entry which is preliminary data.</text>
</comment>
<dbReference type="AlphaFoldDB" id="A0A433NHJ1"/>
<accession>A0A433NHJ1</accession>
<protein>
    <recommendedName>
        <fullName evidence="1">NADP-dependent oxidoreductase domain-containing protein</fullName>
    </recommendedName>
</protein>
<dbReference type="InterPro" id="IPR036812">
    <property type="entry name" value="NAD(P)_OxRdtase_dom_sf"/>
</dbReference>
<proteinExistence type="predicted"/>
<dbReference type="EMBL" id="RSCJ01000009">
    <property type="protein sequence ID" value="RUR81828.1"/>
    <property type="molecule type" value="Genomic_DNA"/>
</dbReference>
<name>A0A433NHJ1_CHLFR</name>
<feature type="domain" description="NADP-dependent oxidoreductase" evidence="1">
    <location>
        <begin position="24"/>
        <end position="250"/>
    </location>
</feature>
<dbReference type="Proteomes" id="UP000268857">
    <property type="component" value="Unassembled WGS sequence"/>
</dbReference>
<evidence type="ECO:0000259" key="1">
    <source>
        <dbReference type="Pfam" id="PF00248"/>
    </source>
</evidence>
<evidence type="ECO:0000313" key="3">
    <source>
        <dbReference type="Proteomes" id="UP000268857"/>
    </source>
</evidence>
<dbReference type="OrthoDB" id="570334at2"/>
<dbReference type="PANTHER" id="PTHR43312:SF1">
    <property type="entry name" value="NADP-DEPENDENT OXIDOREDUCTASE DOMAIN-CONTAINING PROTEIN"/>
    <property type="match status" value="1"/>
</dbReference>
<organism evidence="2 3">
    <name type="scientific">Chlorogloeopsis fritschii PCC 6912</name>
    <dbReference type="NCBI Taxonomy" id="211165"/>
    <lineage>
        <taxon>Bacteria</taxon>
        <taxon>Bacillati</taxon>
        <taxon>Cyanobacteriota</taxon>
        <taxon>Cyanophyceae</taxon>
        <taxon>Nostocales</taxon>
        <taxon>Chlorogloeopsidaceae</taxon>
        <taxon>Chlorogloeopsis</taxon>
    </lineage>
</organism>
<sequence>MELVTQNGQPASIIGLAGNSGLDAKAVAMAFEAGVNYFFFYNLEFESLLEGLKPLIAGKRKQILVATGYQERDISGLRAYFDSVRRCLNLDEVDVFFVEYVSPDDDMAQVQAILDELYSWQEKRLVRYVGVTTHNRSIALELINLGKSQVLMHRYNMAHRKVEEDVLPSAQRAGIPVVAFTCTRWGTLLQGHPHWQQKSPTAADCYRYVLNQKAVSLALTAPQNLQQLEANLSVLNAPPLTPEEIAHWQAYGNLIYGTGQDAFETQWV</sequence>
<evidence type="ECO:0000313" key="2">
    <source>
        <dbReference type="EMBL" id="RUR81828.1"/>
    </source>
</evidence>
<dbReference type="Gene3D" id="3.20.20.100">
    <property type="entry name" value="NADP-dependent oxidoreductase domain"/>
    <property type="match status" value="1"/>
</dbReference>
<dbReference type="Pfam" id="PF00248">
    <property type="entry name" value="Aldo_ket_red"/>
    <property type="match status" value="1"/>
</dbReference>
<dbReference type="SUPFAM" id="SSF51430">
    <property type="entry name" value="NAD(P)-linked oxidoreductase"/>
    <property type="match status" value="1"/>
</dbReference>
<dbReference type="InterPro" id="IPR023210">
    <property type="entry name" value="NADP_OxRdtase_dom"/>
</dbReference>
<dbReference type="InterPro" id="IPR053135">
    <property type="entry name" value="AKR2_Oxidoreductase"/>
</dbReference>